<dbReference type="EMBL" id="CM047746">
    <property type="protein sequence ID" value="KAJ0020980.1"/>
    <property type="molecule type" value="Genomic_DNA"/>
</dbReference>
<gene>
    <name evidence="1" type="ORF">Pint_32789</name>
</gene>
<organism evidence="1 2">
    <name type="scientific">Pistacia integerrima</name>
    <dbReference type="NCBI Taxonomy" id="434235"/>
    <lineage>
        <taxon>Eukaryota</taxon>
        <taxon>Viridiplantae</taxon>
        <taxon>Streptophyta</taxon>
        <taxon>Embryophyta</taxon>
        <taxon>Tracheophyta</taxon>
        <taxon>Spermatophyta</taxon>
        <taxon>Magnoliopsida</taxon>
        <taxon>eudicotyledons</taxon>
        <taxon>Gunneridae</taxon>
        <taxon>Pentapetalae</taxon>
        <taxon>rosids</taxon>
        <taxon>malvids</taxon>
        <taxon>Sapindales</taxon>
        <taxon>Anacardiaceae</taxon>
        <taxon>Pistacia</taxon>
    </lineage>
</organism>
<name>A0ACC0XNW3_9ROSI</name>
<proteinExistence type="predicted"/>
<dbReference type="Proteomes" id="UP001163603">
    <property type="component" value="Chromosome 11"/>
</dbReference>
<keyword evidence="2" id="KW-1185">Reference proteome</keyword>
<accession>A0ACC0XNW3</accession>
<comment type="caution">
    <text evidence="1">The sequence shown here is derived from an EMBL/GenBank/DDBJ whole genome shotgun (WGS) entry which is preliminary data.</text>
</comment>
<sequence>MTMMMQEGSATPTREDCRIPVVPAVCPPPPRKKPCSFGRKKEPPKNGYFHPPELEQLFTMSTRGHAHACS</sequence>
<evidence type="ECO:0000313" key="1">
    <source>
        <dbReference type="EMBL" id="KAJ0020980.1"/>
    </source>
</evidence>
<reference evidence="2" key="1">
    <citation type="journal article" date="2023" name="G3 (Bethesda)">
        <title>Genome assembly and association tests identify interacting loci associated with vigor, precocity, and sex in interspecific pistachio rootstocks.</title>
        <authorList>
            <person name="Palmer W."/>
            <person name="Jacygrad E."/>
            <person name="Sagayaradj S."/>
            <person name="Cavanaugh K."/>
            <person name="Han R."/>
            <person name="Bertier L."/>
            <person name="Beede B."/>
            <person name="Kafkas S."/>
            <person name="Golino D."/>
            <person name="Preece J."/>
            <person name="Michelmore R."/>
        </authorList>
    </citation>
    <scope>NUCLEOTIDE SEQUENCE [LARGE SCALE GENOMIC DNA]</scope>
</reference>
<protein>
    <submittedName>
        <fullName evidence="1">Uncharacterized protein</fullName>
    </submittedName>
</protein>
<evidence type="ECO:0000313" key="2">
    <source>
        <dbReference type="Proteomes" id="UP001163603"/>
    </source>
</evidence>